<dbReference type="Gene3D" id="3.60.21.10">
    <property type="match status" value="1"/>
</dbReference>
<evidence type="ECO:0000259" key="11">
    <source>
        <dbReference type="Pfam" id="PF02872"/>
    </source>
</evidence>
<protein>
    <recommendedName>
        <fullName evidence="3">5'-nucleotidase</fullName>
        <ecNumber evidence="3">3.1.3.5</ecNumber>
    </recommendedName>
</protein>
<evidence type="ECO:0000256" key="1">
    <source>
        <dbReference type="ARBA" id="ARBA00000815"/>
    </source>
</evidence>
<dbReference type="Pfam" id="PF02872">
    <property type="entry name" value="5_nucleotid_C"/>
    <property type="match status" value="1"/>
</dbReference>
<dbReference type="Pfam" id="PF00149">
    <property type="entry name" value="Metallophos"/>
    <property type="match status" value="1"/>
</dbReference>
<dbReference type="InterPro" id="IPR006146">
    <property type="entry name" value="5'-Nucleotdase_CS"/>
</dbReference>
<keyword evidence="7 8" id="KW-0378">Hydrolase</keyword>
<feature type="domain" description="5'-Nucleotidase C-terminal" evidence="11">
    <location>
        <begin position="347"/>
        <end position="512"/>
    </location>
</feature>
<comment type="catalytic activity">
    <reaction evidence="1">
        <text>a ribonucleoside 5'-phosphate + H2O = a ribonucleoside + phosphate</text>
        <dbReference type="Rhea" id="RHEA:12484"/>
        <dbReference type="ChEBI" id="CHEBI:15377"/>
        <dbReference type="ChEBI" id="CHEBI:18254"/>
        <dbReference type="ChEBI" id="CHEBI:43474"/>
        <dbReference type="ChEBI" id="CHEBI:58043"/>
        <dbReference type="EC" id="3.1.3.5"/>
    </reaction>
</comment>
<dbReference type="GO" id="GO:0008253">
    <property type="term" value="F:5'-nucleotidase activity"/>
    <property type="evidence" value="ECO:0007669"/>
    <property type="project" value="UniProtKB-EC"/>
</dbReference>
<evidence type="ECO:0000256" key="5">
    <source>
        <dbReference type="ARBA" id="ARBA00022729"/>
    </source>
</evidence>
<dbReference type="FunFam" id="3.60.21.10:FF:000020">
    <property type="entry name" value="NT5E isoform 4"/>
    <property type="match status" value="1"/>
</dbReference>
<feature type="domain" description="Calcineurin-like phosphoesterase" evidence="10">
    <location>
        <begin position="27"/>
        <end position="243"/>
    </location>
</feature>
<keyword evidence="9" id="KW-0472">Membrane</keyword>
<keyword evidence="6 8" id="KW-0547">Nucleotide-binding</keyword>
<evidence type="ECO:0000259" key="10">
    <source>
        <dbReference type="Pfam" id="PF00149"/>
    </source>
</evidence>
<dbReference type="PROSITE" id="PS00785">
    <property type="entry name" value="5_NUCLEOTIDASE_1"/>
    <property type="match status" value="1"/>
</dbReference>
<reference evidence="12" key="1">
    <citation type="journal article" date="2012" name="Am. J. Trop. Med. Hyg.">
        <title>An insight into the sialotranscriptome of Triatoma matogrossensis, a kissing bug associated with fogo selvagem in South America.</title>
        <authorList>
            <person name="Assumpcao T.C."/>
            <person name="Eaton D.P."/>
            <person name="Pham V.M."/>
            <person name="Francischetti I.M."/>
            <person name="Aoki V."/>
            <person name="Hans-Filho G."/>
            <person name="Rivitti E.A."/>
            <person name="Valenzuela J.G."/>
            <person name="Diaz L.A."/>
            <person name="Ribeiro J.M."/>
        </authorList>
    </citation>
    <scope>NUCLEOTIDE SEQUENCE</scope>
    <source>
        <tissue evidence="12">Salivary gland</tissue>
    </source>
</reference>
<name>E2J7A7_9HEMI</name>
<evidence type="ECO:0000256" key="7">
    <source>
        <dbReference type="ARBA" id="ARBA00022801"/>
    </source>
</evidence>
<dbReference type="CDD" id="cd07409">
    <property type="entry name" value="MPP_CD73_N"/>
    <property type="match status" value="1"/>
</dbReference>
<dbReference type="InterPro" id="IPR029052">
    <property type="entry name" value="Metallo-depent_PP-like"/>
</dbReference>
<evidence type="ECO:0000256" key="8">
    <source>
        <dbReference type="RuleBase" id="RU362119"/>
    </source>
</evidence>
<keyword evidence="9" id="KW-1133">Transmembrane helix</keyword>
<dbReference type="GO" id="GO:0000166">
    <property type="term" value="F:nucleotide binding"/>
    <property type="evidence" value="ECO:0007669"/>
    <property type="project" value="UniProtKB-KW"/>
</dbReference>
<dbReference type="InterPro" id="IPR008334">
    <property type="entry name" value="5'-Nucleotdase_C"/>
</dbReference>
<sequence length="571" mass="64107">MYLKKNIYLSFYTIFMAIAALKAEFRLTILHTNDMHSRIEETDNKTGNCDEGEQCYGGFARVAHVVKRIRKEIPNTLFLNAGDTYQGTPIYSLFKWRPFAELVPMLGIDAMSFGNHEFDDGIDGLVPYLQEIKKHDIPVVTCNINTTQEPSLNNDTSLKPWHMFTVDKVKIAVIGFITPNTKMVSCPGSIQFLDEIEKIKEYAKKAKEEGANLIFAVGHSGFEKDQEIAKEVPLVDVVVGGHSDSFLYTGPQPDIDIPVAEYPKMIKQESGKEVPVVQAYGYTKYLGKLDLVWHDNFTLKSAIGNPILLNSSVCKDKEVEAETVKWTSKLAELLGERKGASRVLLNGTCRLNECNLGNFITDALIHYVVNETKDASKWTDAPIALFNSGAIRSSIDPTDNVTWGHLIAALPFDKQIARLNMKGSTLKKALQRSVQKYHERRKGKGSGEFLQYSGLKVYYVKNATDHLFLSRALVRCKDCAVPKYYTIADNKNYSVVTTLFLSDGGDGYTMFRDEATREQVYEEVDLKIVAKYLEQMSPVYTGLEARIIISKPLPTLNLNTPEKPVTADKKT</sequence>
<comment type="similarity">
    <text evidence="2 8">Belongs to the 5'-nucleotidase family.</text>
</comment>
<evidence type="ECO:0000256" key="3">
    <source>
        <dbReference type="ARBA" id="ARBA00012643"/>
    </source>
</evidence>
<dbReference type="EMBL" id="HP429325">
    <property type="protein sequence ID" value="ADN29825.1"/>
    <property type="molecule type" value="mRNA"/>
</dbReference>
<keyword evidence="4" id="KW-0479">Metal-binding</keyword>
<dbReference type="PANTHER" id="PTHR11575">
    <property type="entry name" value="5'-NUCLEOTIDASE-RELATED"/>
    <property type="match status" value="1"/>
</dbReference>
<dbReference type="Gene3D" id="3.90.780.10">
    <property type="entry name" value="5'-Nucleotidase, C-terminal domain"/>
    <property type="match status" value="1"/>
</dbReference>
<keyword evidence="5" id="KW-0732">Signal</keyword>
<dbReference type="InterPro" id="IPR036907">
    <property type="entry name" value="5'-Nucleotdase_C_sf"/>
</dbReference>
<dbReference type="SUPFAM" id="SSF55816">
    <property type="entry name" value="5'-nucleotidase (syn. UDP-sugar hydrolase), C-terminal domain"/>
    <property type="match status" value="1"/>
</dbReference>
<dbReference type="FunFam" id="3.90.780.10:FF:000001">
    <property type="entry name" value="NT5E isoform 3"/>
    <property type="match status" value="1"/>
</dbReference>
<dbReference type="GO" id="GO:0006196">
    <property type="term" value="P:AMP catabolic process"/>
    <property type="evidence" value="ECO:0007669"/>
    <property type="project" value="TreeGrafter"/>
</dbReference>
<dbReference type="InterPro" id="IPR004843">
    <property type="entry name" value="Calcineurin-like_PHP"/>
</dbReference>
<dbReference type="GO" id="GO:0005886">
    <property type="term" value="C:plasma membrane"/>
    <property type="evidence" value="ECO:0007669"/>
    <property type="project" value="TreeGrafter"/>
</dbReference>
<dbReference type="PANTHER" id="PTHR11575:SF24">
    <property type="entry name" value="5'-NUCLEOTIDASE"/>
    <property type="match status" value="1"/>
</dbReference>
<evidence type="ECO:0000313" key="12">
    <source>
        <dbReference type="EMBL" id="ADN29825.1"/>
    </source>
</evidence>
<dbReference type="GO" id="GO:0046872">
    <property type="term" value="F:metal ion binding"/>
    <property type="evidence" value="ECO:0007669"/>
    <property type="project" value="UniProtKB-KW"/>
</dbReference>
<proteinExistence type="evidence at transcript level"/>
<dbReference type="SUPFAM" id="SSF56300">
    <property type="entry name" value="Metallo-dependent phosphatases"/>
    <property type="match status" value="1"/>
</dbReference>
<organism evidence="12">
    <name type="scientific">Triatoma matogrossensis</name>
    <dbReference type="NCBI Taxonomy" id="162370"/>
    <lineage>
        <taxon>Eukaryota</taxon>
        <taxon>Metazoa</taxon>
        <taxon>Ecdysozoa</taxon>
        <taxon>Arthropoda</taxon>
        <taxon>Hexapoda</taxon>
        <taxon>Insecta</taxon>
        <taxon>Pterygota</taxon>
        <taxon>Neoptera</taxon>
        <taxon>Paraneoptera</taxon>
        <taxon>Hemiptera</taxon>
        <taxon>Heteroptera</taxon>
        <taxon>Panheteroptera</taxon>
        <taxon>Cimicomorpha</taxon>
        <taxon>Reduviidae</taxon>
        <taxon>Triatominae</taxon>
        <taxon>Triatoma</taxon>
    </lineage>
</organism>
<dbReference type="EC" id="3.1.3.5" evidence="3"/>
<evidence type="ECO:0000256" key="6">
    <source>
        <dbReference type="ARBA" id="ARBA00022741"/>
    </source>
</evidence>
<dbReference type="PRINTS" id="PR01607">
    <property type="entry name" value="APYRASEFAMLY"/>
</dbReference>
<evidence type="ECO:0000256" key="4">
    <source>
        <dbReference type="ARBA" id="ARBA00022723"/>
    </source>
</evidence>
<dbReference type="AlphaFoldDB" id="E2J7A7"/>
<feature type="transmembrane region" description="Helical" evidence="9">
    <location>
        <begin position="7"/>
        <end position="25"/>
    </location>
</feature>
<evidence type="ECO:0000256" key="2">
    <source>
        <dbReference type="ARBA" id="ARBA00006654"/>
    </source>
</evidence>
<accession>E2J7A7</accession>
<keyword evidence="9" id="KW-0812">Transmembrane</keyword>
<dbReference type="InterPro" id="IPR006179">
    <property type="entry name" value="5_nucleotidase/apyrase"/>
</dbReference>
<evidence type="ECO:0000256" key="9">
    <source>
        <dbReference type="SAM" id="Phobius"/>
    </source>
</evidence>